<evidence type="ECO:0000256" key="6">
    <source>
        <dbReference type="ARBA" id="ARBA00022792"/>
    </source>
</evidence>
<organism evidence="13 14">
    <name type="scientific">Acanthocheilonema viteae</name>
    <name type="common">Filarial nematode worm</name>
    <name type="synonym">Dipetalonema viteae</name>
    <dbReference type="NCBI Taxonomy" id="6277"/>
    <lineage>
        <taxon>Eukaryota</taxon>
        <taxon>Metazoa</taxon>
        <taxon>Ecdysozoa</taxon>
        <taxon>Nematoda</taxon>
        <taxon>Chromadorea</taxon>
        <taxon>Rhabditida</taxon>
        <taxon>Spirurina</taxon>
        <taxon>Spiruromorpha</taxon>
        <taxon>Filarioidea</taxon>
        <taxon>Onchocercidae</taxon>
        <taxon>Acanthocheilonema</taxon>
    </lineage>
</organism>
<keyword evidence="6" id="KW-0999">Mitochondrion inner membrane</keyword>
<dbReference type="AlphaFoldDB" id="A0A498S5N7"/>
<proteinExistence type="inferred from homology"/>
<dbReference type="STRING" id="6277.A0A498S5N7"/>
<dbReference type="GO" id="GO:1990542">
    <property type="term" value="P:mitochondrial transmembrane transport"/>
    <property type="evidence" value="ECO:0007669"/>
    <property type="project" value="InterPro"/>
</dbReference>
<evidence type="ECO:0008006" key="15">
    <source>
        <dbReference type="Google" id="ProtNLM"/>
    </source>
</evidence>
<dbReference type="PROSITE" id="PS50920">
    <property type="entry name" value="SOLCAR"/>
    <property type="match status" value="3"/>
</dbReference>
<dbReference type="OrthoDB" id="1747031at2759"/>
<keyword evidence="7 12" id="KW-1133">Transmembrane helix</keyword>
<dbReference type="Proteomes" id="UP000276991">
    <property type="component" value="Unassembled WGS sequence"/>
</dbReference>
<keyword evidence="3 11" id="KW-0813">Transport</keyword>
<dbReference type="SUPFAM" id="SSF103506">
    <property type="entry name" value="Mitochondrial carrier"/>
    <property type="match status" value="1"/>
</dbReference>
<keyword evidence="8" id="KW-0496">Mitochondrion</keyword>
<evidence type="ECO:0000256" key="3">
    <source>
        <dbReference type="ARBA" id="ARBA00022448"/>
    </source>
</evidence>
<evidence type="ECO:0000256" key="10">
    <source>
        <dbReference type="PROSITE-ProRule" id="PRU00282"/>
    </source>
</evidence>
<feature type="repeat" description="Solcar" evidence="10">
    <location>
        <begin position="13"/>
        <end position="135"/>
    </location>
</feature>
<gene>
    <name evidence="13" type="ORF">NAV_LOCUS3534</name>
</gene>
<evidence type="ECO:0000256" key="9">
    <source>
        <dbReference type="ARBA" id="ARBA00023136"/>
    </source>
</evidence>
<evidence type="ECO:0000256" key="7">
    <source>
        <dbReference type="ARBA" id="ARBA00022989"/>
    </source>
</evidence>
<feature type="transmembrane region" description="Helical" evidence="12">
    <location>
        <begin position="107"/>
        <end position="126"/>
    </location>
</feature>
<accession>A0A498S5N7</accession>
<dbReference type="InterPro" id="IPR045315">
    <property type="entry name" value="Mtm1-like"/>
</dbReference>
<evidence type="ECO:0000313" key="13">
    <source>
        <dbReference type="EMBL" id="VBB28704.1"/>
    </source>
</evidence>
<reference evidence="13 14" key="1">
    <citation type="submission" date="2018-08" db="EMBL/GenBank/DDBJ databases">
        <authorList>
            <person name="Laetsch R D."/>
            <person name="Stevens L."/>
            <person name="Kumar S."/>
            <person name="Blaxter L. M."/>
        </authorList>
    </citation>
    <scope>NUCLEOTIDE SEQUENCE [LARGE SCALE GENOMIC DNA]</scope>
</reference>
<evidence type="ECO:0000313" key="14">
    <source>
        <dbReference type="Proteomes" id="UP000276991"/>
    </source>
</evidence>
<keyword evidence="5" id="KW-0677">Repeat</keyword>
<feature type="transmembrane region" description="Helical" evidence="12">
    <location>
        <begin position="15"/>
        <end position="34"/>
    </location>
</feature>
<evidence type="ECO:0000256" key="5">
    <source>
        <dbReference type="ARBA" id="ARBA00022737"/>
    </source>
</evidence>
<name>A0A498S5N7_ACAVI</name>
<evidence type="ECO:0000256" key="1">
    <source>
        <dbReference type="ARBA" id="ARBA00004448"/>
    </source>
</evidence>
<dbReference type="PANTHER" id="PTHR45760">
    <property type="entry name" value="FI19922P1-RELATED"/>
    <property type="match status" value="1"/>
</dbReference>
<evidence type="ECO:0000256" key="8">
    <source>
        <dbReference type="ARBA" id="ARBA00023128"/>
    </source>
</evidence>
<comment type="subcellular location">
    <subcellularLocation>
        <location evidence="1">Mitochondrion inner membrane</location>
        <topology evidence="1">Multi-pass membrane protein</topology>
    </subcellularLocation>
</comment>
<dbReference type="InterPro" id="IPR023395">
    <property type="entry name" value="MCP_dom_sf"/>
</dbReference>
<feature type="repeat" description="Solcar" evidence="10">
    <location>
        <begin position="237"/>
        <end position="356"/>
    </location>
</feature>
<evidence type="ECO:0000256" key="11">
    <source>
        <dbReference type="RuleBase" id="RU000488"/>
    </source>
</evidence>
<feature type="transmembrane region" description="Helical" evidence="12">
    <location>
        <begin position="239"/>
        <end position="260"/>
    </location>
</feature>
<evidence type="ECO:0000256" key="12">
    <source>
        <dbReference type="SAM" id="Phobius"/>
    </source>
</evidence>
<evidence type="ECO:0000256" key="4">
    <source>
        <dbReference type="ARBA" id="ARBA00022692"/>
    </source>
</evidence>
<evidence type="ECO:0000256" key="2">
    <source>
        <dbReference type="ARBA" id="ARBA00006375"/>
    </source>
</evidence>
<dbReference type="Gene3D" id="1.50.40.10">
    <property type="entry name" value="Mitochondrial carrier domain"/>
    <property type="match status" value="2"/>
</dbReference>
<keyword evidence="9 10" id="KW-0472">Membrane</keyword>
<dbReference type="EMBL" id="UPTC01000458">
    <property type="protein sequence ID" value="VBB28704.1"/>
    <property type="molecule type" value="Genomic_DNA"/>
</dbReference>
<sequence>MEYDEKVYPSVTPSFLQQIVAASSGALITSLLMTPMDVVKIRLQQQAHPFVKGTCFLYSNGLMDHLCTACANVNSKEPCEWFARPGNFVGTTDALFKIARTEGIHSLWSGLSPTLIMAVPATVLYYTIYDNMLCWLKEKYDQKSYWIPLVAGSTARLVALTIVSPMELVRTKMQSERLTYKDIGLAVQRSKAAEGWISLWRGWSPSLMRDMPFSAVYWTGYENLKAYALHRLKQQETNFMISFMCGAVAGSLAAFVTTPFDVVKTHRQISLGETRNVKEIKRYDNGGMKMTENYGSNTIITEKRVEIRSRYSFGIMKELYEKNGVRALFAGVVPRVTKVSLACAVMVGSYEYCKLFFKKVNSL</sequence>
<feature type="transmembrane region" description="Helical" evidence="12">
    <location>
        <begin position="146"/>
        <end position="169"/>
    </location>
</feature>
<keyword evidence="14" id="KW-1185">Reference proteome</keyword>
<protein>
    <recommendedName>
        <fullName evidence="15">Solute carrier family 25 member 40</fullName>
    </recommendedName>
</protein>
<dbReference type="GO" id="GO:0005743">
    <property type="term" value="C:mitochondrial inner membrane"/>
    <property type="evidence" value="ECO:0007669"/>
    <property type="project" value="UniProtKB-SubCell"/>
</dbReference>
<comment type="similarity">
    <text evidence="2 11">Belongs to the mitochondrial carrier (TC 2.A.29) family.</text>
</comment>
<dbReference type="PANTHER" id="PTHR45760:SF2">
    <property type="entry name" value="FI19922P1-RELATED"/>
    <property type="match status" value="1"/>
</dbReference>
<dbReference type="Pfam" id="PF00153">
    <property type="entry name" value="Mito_carr"/>
    <property type="match status" value="4"/>
</dbReference>
<keyword evidence="4 10" id="KW-0812">Transmembrane</keyword>
<dbReference type="InterPro" id="IPR018108">
    <property type="entry name" value="MCP_transmembrane"/>
</dbReference>
<feature type="repeat" description="Solcar" evidence="10">
    <location>
        <begin position="143"/>
        <end position="227"/>
    </location>
</feature>